<dbReference type="CDD" id="cd01392">
    <property type="entry name" value="HTH_LacI"/>
    <property type="match status" value="1"/>
</dbReference>
<evidence type="ECO:0000256" key="3">
    <source>
        <dbReference type="ARBA" id="ARBA00023163"/>
    </source>
</evidence>
<comment type="caution">
    <text evidence="5">The sequence shown here is derived from an EMBL/GenBank/DDBJ whole genome shotgun (WGS) entry which is preliminary data.</text>
</comment>
<dbReference type="InterPro" id="IPR010982">
    <property type="entry name" value="Lambda_DNA-bd_dom_sf"/>
</dbReference>
<dbReference type="Proteomes" id="UP000553756">
    <property type="component" value="Unassembled WGS sequence"/>
</dbReference>
<dbReference type="InterPro" id="IPR046335">
    <property type="entry name" value="LacI/GalR-like_sensor"/>
</dbReference>
<reference evidence="5 6" key="1">
    <citation type="submission" date="2020-02" db="EMBL/GenBank/DDBJ databases">
        <title>Characterization of phylogenetic diversity of novel bifidobacterial species isolated in Czech ZOOs.</title>
        <authorList>
            <person name="Lugli G.A."/>
            <person name="Vera N.B."/>
            <person name="Ventura M."/>
        </authorList>
    </citation>
    <scope>NUCLEOTIDE SEQUENCE [LARGE SCALE GENOMIC DNA]</scope>
    <source>
        <strain evidence="5 6">DSM 109963</strain>
    </source>
</reference>
<dbReference type="SUPFAM" id="SSF47413">
    <property type="entry name" value="lambda repressor-like DNA-binding domains"/>
    <property type="match status" value="1"/>
</dbReference>
<organism evidence="5 6">
    <name type="scientific">Bifidobacterium panos</name>
    <dbReference type="NCBI Taxonomy" id="2675321"/>
    <lineage>
        <taxon>Bacteria</taxon>
        <taxon>Bacillati</taxon>
        <taxon>Actinomycetota</taxon>
        <taxon>Actinomycetes</taxon>
        <taxon>Bifidobacteriales</taxon>
        <taxon>Bifidobacteriaceae</taxon>
        <taxon>Bifidobacterium</taxon>
    </lineage>
</organism>
<dbReference type="Pfam" id="PF00356">
    <property type="entry name" value="LacI"/>
    <property type="match status" value="1"/>
</dbReference>
<dbReference type="EMBL" id="JAAIIJ010000002">
    <property type="protein sequence ID" value="NMN01586.1"/>
    <property type="molecule type" value="Genomic_DNA"/>
</dbReference>
<dbReference type="SMART" id="SM00354">
    <property type="entry name" value="HTH_LACI"/>
    <property type="match status" value="1"/>
</dbReference>
<sequence length="345" mass="36807">MAQASIQAVAREAGVSVSTVSRAFAKPDLVLPETRERVLAAAEKLDYRISRSAAALKSGQSLRIAVLMSASIATWFNANVYAGLDSVFHPAGYDLSVFPMSTAAERSEFFGNLPVRRNADAVVVCSFDIEPSEVSKLKAMNVPIVGVNIPSNDGFDAGVSIDDSTAERIAVDHLVALGHRDIAFVGYGDDIHSTLRFSASARLEGFLDACARYADVTPIPLLLGSSDDPANEALQLIIAAPHAPSAVCLADDELAIPVLFRLRQYGTHVPQDISLIGFDDNRYAAGLGLTTVHQDPFAMGAQAARKTLELMSPASNQEGELSSRFITPQAQLILRETTAPKLPLS</sequence>
<accession>A0ABX1SXU2</accession>
<keyword evidence="3" id="KW-0804">Transcription</keyword>
<dbReference type="Gene3D" id="1.10.260.40">
    <property type="entry name" value="lambda repressor-like DNA-binding domains"/>
    <property type="match status" value="1"/>
</dbReference>
<dbReference type="InterPro" id="IPR000843">
    <property type="entry name" value="HTH_LacI"/>
</dbReference>
<dbReference type="PANTHER" id="PTHR30146">
    <property type="entry name" value="LACI-RELATED TRANSCRIPTIONAL REPRESSOR"/>
    <property type="match status" value="1"/>
</dbReference>
<name>A0ABX1SXU2_9BIFI</name>
<dbReference type="CDD" id="cd06267">
    <property type="entry name" value="PBP1_LacI_sugar_binding-like"/>
    <property type="match status" value="1"/>
</dbReference>
<dbReference type="PANTHER" id="PTHR30146:SF109">
    <property type="entry name" value="HTH-TYPE TRANSCRIPTIONAL REGULATOR GALS"/>
    <property type="match status" value="1"/>
</dbReference>
<gene>
    <name evidence="5" type="ORF">G1C94_0207</name>
</gene>
<evidence type="ECO:0000256" key="1">
    <source>
        <dbReference type="ARBA" id="ARBA00023015"/>
    </source>
</evidence>
<keyword evidence="2" id="KW-0238">DNA-binding</keyword>
<protein>
    <submittedName>
        <fullName evidence="5">LacI family transcriptional regulator</fullName>
    </submittedName>
</protein>
<evidence type="ECO:0000256" key="2">
    <source>
        <dbReference type="ARBA" id="ARBA00023125"/>
    </source>
</evidence>
<evidence type="ECO:0000313" key="6">
    <source>
        <dbReference type="Proteomes" id="UP000553756"/>
    </source>
</evidence>
<proteinExistence type="predicted"/>
<evidence type="ECO:0000259" key="4">
    <source>
        <dbReference type="PROSITE" id="PS50932"/>
    </source>
</evidence>
<dbReference type="RefSeq" id="WP_172143862.1">
    <property type="nucleotide sequence ID" value="NZ_JAAIIJ010000002.1"/>
</dbReference>
<dbReference type="InterPro" id="IPR028082">
    <property type="entry name" value="Peripla_BP_I"/>
</dbReference>
<dbReference type="Gene3D" id="3.40.50.2300">
    <property type="match status" value="2"/>
</dbReference>
<evidence type="ECO:0000313" key="5">
    <source>
        <dbReference type="EMBL" id="NMN01586.1"/>
    </source>
</evidence>
<feature type="domain" description="HTH lacI-type" evidence="4">
    <location>
        <begin position="4"/>
        <end position="58"/>
    </location>
</feature>
<dbReference type="PROSITE" id="PS50932">
    <property type="entry name" value="HTH_LACI_2"/>
    <property type="match status" value="1"/>
</dbReference>
<dbReference type="Pfam" id="PF13377">
    <property type="entry name" value="Peripla_BP_3"/>
    <property type="match status" value="1"/>
</dbReference>
<keyword evidence="1" id="KW-0805">Transcription regulation</keyword>
<keyword evidence="6" id="KW-1185">Reference proteome</keyword>
<dbReference type="SUPFAM" id="SSF53822">
    <property type="entry name" value="Periplasmic binding protein-like I"/>
    <property type="match status" value="1"/>
</dbReference>